<accession>A0ABY5S8V4</accession>
<dbReference type="Proteomes" id="UP001057877">
    <property type="component" value="Chromosome"/>
</dbReference>
<evidence type="ECO:0000313" key="2">
    <source>
        <dbReference type="EMBL" id="UVI29230.1"/>
    </source>
</evidence>
<keyword evidence="3" id="KW-1185">Reference proteome</keyword>
<evidence type="ECO:0000256" key="1">
    <source>
        <dbReference type="SAM" id="SignalP"/>
    </source>
</evidence>
<organism evidence="2 3">
    <name type="scientific">Paenibacillus spongiae</name>
    <dbReference type="NCBI Taxonomy" id="2909671"/>
    <lineage>
        <taxon>Bacteria</taxon>
        <taxon>Bacillati</taxon>
        <taxon>Bacillota</taxon>
        <taxon>Bacilli</taxon>
        <taxon>Bacillales</taxon>
        <taxon>Paenibacillaceae</taxon>
        <taxon>Paenibacillus</taxon>
    </lineage>
</organism>
<feature type="signal peptide" evidence="1">
    <location>
        <begin position="1"/>
        <end position="24"/>
    </location>
</feature>
<dbReference type="RefSeq" id="WP_258385319.1">
    <property type="nucleotide sequence ID" value="NZ_CP091430.1"/>
</dbReference>
<feature type="chain" id="PRO_5046761578" description="DUF3221 domain-containing protein" evidence="1">
    <location>
        <begin position="25"/>
        <end position="156"/>
    </location>
</feature>
<sequence length="156" mass="17948">MKNHSSSVYLMKVCFTFTIFLLSACSNMGKIQHIEVFVAEISERNDEGFFVTTGYKKVNAITTIEEGKNHIKTDIKAIEDFYNIEGNYIKTEIIHSNFSKSNVTLAEDGDSRKEVLQEPSTILIPDDKIEHFQLENMTEEEKEKVKVHVLSFMDIF</sequence>
<gene>
    <name evidence="2" type="ORF">L1F29_27975</name>
</gene>
<keyword evidence="1" id="KW-0732">Signal</keyword>
<protein>
    <recommendedName>
        <fullName evidence="4">DUF3221 domain-containing protein</fullName>
    </recommendedName>
</protein>
<proteinExistence type="predicted"/>
<reference evidence="2" key="1">
    <citation type="submission" date="2022-01" db="EMBL/GenBank/DDBJ databases">
        <title>Paenibacillus spongiae sp. nov., isolated from marine sponge.</title>
        <authorList>
            <person name="Li Z."/>
            <person name="Zhang M."/>
        </authorList>
    </citation>
    <scope>NUCLEOTIDE SEQUENCE</scope>
    <source>
        <strain evidence="2">PHS-Z3</strain>
    </source>
</reference>
<name>A0ABY5S8V4_9BACL</name>
<dbReference type="PROSITE" id="PS51257">
    <property type="entry name" value="PROKAR_LIPOPROTEIN"/>
    <property type="match status" value="1"/>
</dbReference>
<evidence type="ECO:0008006" key="4">
    <source>
        <dbReference type="Google" id="ProtNLM"/>
    </source>
</evidence>
<evidence type="ECO:0000313" key="3">
    <source>
        <dbReference type="Proteomes" id="UP001057877"/>
    </source>
</evidence>
<dbReference type="EMBL" id="CP091430">
    <property type="protein sequence ID" value="UVI29230.1"/>
    <property type="molecule type" value="Genomic_DNA"/>
</dbReference>